<comment type="caution">
    <text evidence="1">The sequence shown here is derived from an EMBL/GenBank/DDBJ whole genome shotgun (WGS) entry which is preliminary data.</text>
</comment>
<accession>A0ABW1ZBZ6</accession>
<keyword evidence="2" id="KW-1185">Reference proteome</keyword>
<dbReference type="RefSeq" id="WP_263369843.1">
    <property type="nucleotide sequence ID" value="NZ_JAGSYD010000001.1"/>
</dbReference>
<sequence>MRRIFFWSFVISGGVAAALMFKRGEKLGTIAKDATTHPVKSLVRELRAV</sequence>
<name>A0ABW1ZBZ6_9BACT</name>
<organism evidence="1 2">
    <name type="scientific">Granulicella cerasi</name>
    <dbReference type="NCBI Taxonomy" id="741063"/>
    <lineage>
        <taxon>Bacteria</taxon>
        <taxon>Pseudomonadati</taxon>
        <taxon>Acidobacteriota</taxon>
        <taxon>Terriglobia</taxon>
        <taxon>Terriglobales</taxon>
        <taxon>Acidobacteriaceae</taxon>
        <taxon>Granulicella</taxon>
    </lineage>
</organism>
<dbReference type="Proteomes" id="UP001596391">
    <property type="component" value="Unassembled WGS sequence"/>
</dbReference>
<evidence type="ECO:0000313" key="2">
    <source>
        <dbReference type="Proteomes" id="UP001596391"/>
    </source>
</evidence>
<proteinExistence type="predicted"/>
<protein>
    <recommendedName>
        <fullName evidence="3">YtxH-like protein</fullName>
    </recommendedName>
</protein>
<evidence type="ECO:0008006" key="3">
    <source>
        <dbReference type="Google" id="ProtNLM"/>
    </source>
</evidence>
<dbReference type="EMBL" id="JBHSWI010000001">
    <property type="protein sequence ID" value="MFC6646147.1"/>
    <property type="molecule type" value="Genomic_DNA"/>
</dbReference>
<gene>
    <name evidence="1" type="ORF">ACFQBQ_11250</name>
</gene>
<evidence type="ECO:0000313" key="1">
    <source>
        <dbReference type="EMBL" id="MFC6646147.1"/>
    </source>
</evidence>
<reference evidence="2" key="1">
    <citation type="journal article" date="2019" name="Int. J. Syst. Evol. Microbiol.">
        <title>The Global Catalogue of Microorganisms (GCM) 10K type strain sequencing project: providing services to taxonomists for standard genome sequencing and annotation.</title>
        <authorList>
            <consortium name="The Broad Institute Genomics Platform"/>
            <consortium name="The Broad Institute Genome Sequencing Center for Infectious Disease"/>
            <person name="Wu L."/>
            <person name="Ma J."/>
        </authorList>
    </citation>
    <scope>NUCLEOTIDE SEQUENCE [LARGE SCALE GENOMIC DNA]</scope>
    <source>
        <strain evidence="2">CGMCC 1.16026</strain>
    </source>
</reference>